<name>A0ABW4I6M1_9SPHN</name>
<comment type="caution">
    <text evidence="2">The sequence shown here is derived from an EMBL/GenBank/DDBJ whole genome shotgun (WGS) entry which is preliminary data.</text>
</comment>
<dbReference type="EMBL" id="JBHUDY010000002">
    <property type="protein sequence ID" value="MFD1613156.1"/>
    <property type="molecule type" value="Genomic_DNA"/>
</dbReference>
<feature type="transmembrane region" description="Helical" evidence="1">
    <location>
        <begin position="34"/>
        <end position="54"/>
    </location>
</feature>
<keyword evidence="3" id="KW-1185">Reference proteome</keyword>
<evidence type="ECO:0000313" key="2">
    <source>
        <dbReference type="EMBL" id="MFD1613156.1"/>
    </source>
</evidence>
<dbReference type="RefSeq" id="WP_380890962.1">
    <property type="nucleotide sequence ID" value="NZ_JBHUDY010000002.1"/>
</dbReference>
<keyword evidence="1" id="KW-0472">Membrane</keyword>
<organism evidence="2 3">
    <name type="scientific">Sphingomonas tabacisoli</name>
    <dbReference type="NCBI Taxonomy" id="2249466"/>
    <lineage>
        <taxon>Bacteria</taxon>
        <taxon>Pseudomonadati</taxon>
        <taxon>Pseudomonadota</taxon>
        <taxon>Alphaproteobacteria</taxon>
        <taxon>Sphingomonadales</taxon>
        <taxon>Sphingomonadaceae</taxon>
        <taxon>Sphingomonas</taxon>
    </lineage>
</organism>
<keyword evidence="1" id="KW-0812">Transmembrane</keyword>
<evidence type="ECO:0000313" key="3">
    <source>
        <dbReference type="Proteomes" id="UP001597115"/>
    </source>
</evidence>
<accession>A0ABW4I6M1</accession>
<protein>
    <submittedName>
        <fullName evidence="2">Uncharacterized protein</fullName>
    </submittedName>
</protein>
<gene>
    <name evidence="2" type="ORF">ACFSCW_15220</name>
</gene>
<proteinExistence type="predicted"/>
<evidence type="ECO:0000256" key="1">
    <source>
        <dbReference type="SAM" id="Phobius"/>
    </source>
</evidence>
<sequence length="62" mass="6314">MLGGQRKLVAAVVGFAFGFGLAAFQVWEKPWTDTGGIVTLVGSGLAGAVVGLVGQRILARAK</sequence>
<reference evidence="3" key="1">
    <citation type="journal article" date="2019" name="Int. J. Syst. Evol. Microbiol.">
        <title>The Global Catalogue of Microorganisms (GCM) 10K type strain sequencing project: providing services to taxonomists for standard genome sequencing and annotation.</title>
        <authorList>
            <consortium name="The Broad Institute Genomics Platform"/>
            <consortium name="The Broad Institute Genome Sequencing Center for Infectious Disease"/>
            <person name="Wu L."/>
            <person name="Ma J."/>
        </authorList>
    </citation>
    <scope>NUCLEOTIDE SEQUENCE [LARGE SCALE GENOMIC DNA]</scope>
    <source>
        <strain evidence="3">CGMCC 1.16275</strain>
    </source>
</reference>
<dbReference type="Proteomes" id="UP001597115">
    <property type="component" value="Unassembled WGS sequence"/>
</dbReference>
<keyword evidence="1" id="KW-1133">Transmembrane helix</keyword>